<dbReference type="OrthoDB" id="4120742at2759"/>
<accession>A0A0D2KJT6</accession>
<sequence length="631" mass="71106">MEGNTPHNQSGRNYLFVVKNAENIKGRDKDEAFAINSHVATHKEQEKRRRAKALKNQTLLDKSWSHATQRSGNSSTTTPDSVESAEAVPKGDDEGRRSQTPHILKWKVDSTSARRRPAEIQRLPPPANHSQRSPRYSRSAEAEYGTLLRADAVQSQESDRIRSVYPHPLTLLGNGGSDPFAAAALPINALNNHLIQFWELRFIRSLWPSGTSAAAAKTARSAWVEELQGAIASRAQLHAMFAGASIYVSRTMQQSPLKKKMLSAALEHKIACISLLKGLVNARALEINTIKGAYLAAMMHFFAGEFLESRTHFEAVRLMVAEAGGLGQLPWTLVLRIVVMDNMSAHLFLRPPKFAIWEWDPGPWNQQSFAHSRRVLDIARSQCRNVPLLKSEETFHKKLDAALRHYLASHREILFSRNIAHALAPNDGGGNDIVTPDAETADEIQSWAHARRYVVSAFCMVMYHDIVDRYSRYTNMSARRRLECELEKTLCLAVEYCQRIIFLFTWEQIAIYVPFHHLRAGLSRVLEYVSELGDGLEEHGQVLLYLFFVGAVAEELGDVFFADENRNRGLSELWFSRHMAALGEKIGVSGFEDSKRVFQLFLYDAPVLDPVLETLLAKRDIFLRDAPDSPL</sequence>
<protein>
    <submittedName>
        <fullName evidence="2">Uncharacterized protein</fullName>
    </submittedName>
</protein>
<reference evidence="2 3" key="1">
    <citation type="submission" date="2015-01" db="EMBL/GenBank/DDBJ databases">
        <title>The Genome Sequence of Fonsecaea multimorphosa CBS 102226.</title>
        <authorList>
            <consortium name="The Broad Institute Genomics Platform"/>
            <person name="Cuomo C."/>
            <person name="de Hoog S."/>
            <person name="Gorbushina A."/>
            <person name="Stielow B."/>
            <person name="Teixiera M."/>
            <person name="Abouelleil A."/>
            <person name="Chapman S.B."/>
            <person name="Priest M."/>
            <person name="Young S.K."/>
            <person name="Wortman J."/>
            <person name="Nusbaum C."/>
            <person name="Birren B."/>
        </authorList>
    </citation>
    <scope>NUCLEOTIDE SEQUENCE [LARGE SCALE GENOMIC DNA]</scope>
    <source>
        <strain evidence="2 3">CBS 102226</strain>
    </source>
</reference>
<dbReference type="PANTHER" id="PTHR37540">
    <property type="entry name" value="TRANSCRIPTION FACTOR (ACR-2), PUTATIVE-RELATED-RELATED"/>
    <property type="match status" value="1"/>
</dbReference>
<dbReference type="PANTHER" id="PTHR37540:SF5">
    <property type="entry name" value="TRANSCRIPTION FACTOR DOMAIN-CONTAINING PROTEIN"/>
    <property type="match status" value="1"/>
</dbReference>
<feature type="compositionally biased region" description="Polar residues" evidence="1">
    <location>
        <begin position="55"/>
        <end position="81"/>
    </location>
</feature>
<dbReference type="EMBL" id="KN848076">
    <property type="protein sequence ID" value="KIX96833.1"/>
    <property type="molecule type" value="Genomic_DNA"/>
</dbReference>
<feature type="region of interest" description="Disordered" evidence="1">
    <location>
        <begin position="37"/>
        <end position="140"/>
    </location>
</feature>
<dbReference type="VEuPathDB" id="FungiDB:Z520_07553"/>
<dbReference type="GeneID" id="27713299"/>
<gene>
    <name evidence="2" type="ORF">Z520_07553</name>
</gene>
<dbReference type="Proteomes" id="UP000053411">
    <property type="component" value="Unassembled WGS sequence"/>
</dbReference>
<evidence type="ECO:0000313" key="2">
    <source>
        <dbReference type="EMBL" id="KIX96833.1"/>
    </source>
</evidence>
<evidence type="ECO:0000256" key="1">
    <source>
        <dbReference type="SAM" id="MobiDB-lite"/>
    </source>
</evidence>
<keyword evidence="3" id="KW-1185">Reference proteome</keyword>
<evidence type="ECO:0000313" key="3">
    <source>
        <dbReference type="Proteomes" id="UP000053411"/>
    </source>
</evidence>
<name>A0A0D2KJT6_9EURO</name>
<dbReference type="AlphaFoldDB" id="A0A0D2KJT6"/>
<organism evidence="2 3">
    <name type="scientific">Fonsecaea multimorphosa CBS 102226</name>
    <dbReference type="NCBI Taxonomy" id="1442371"/>
    <lineage>
        <taxon>Eukaryota</taxon>
        <taxon>Fungi</taxon>
        <taxon>Dikarya</taxon>
        <taxon>Ascomycota</taxon>
        <taxon>Pezizomycotina</taxon>
        <taxon>Eurotiomycetes</taxon>
        <taxon>Chaetothyriomycetidae</taxon>
        <taxon>Chaetothyriales</taxon>
        <taxon>Herpotrichiellaceae</taxon>
        <taxon>Fonsecaea</taxon>
    </lineage>
</organism>
<proteinExistence type="predicted"/>
<dbReference type="RefSeq" id="XP_016630956.1">
    <property type="nucleotide sequence ID" value="XM_016778050.1"/>
</dbReference>